<gene>
    <name evidence="1" type="ORF">S101395_02701</name>
</gene>
<name>A0ABM6LIQ1_9BACI</name>
<dbReference type="Proteomes" id="UP000196877">
    <property type="component" value="Chromosome"/>
</dbReference>
<evidence type="ECO:0000313" key="1">
    <source>
        <dbReference type="EMBL" id="ASB89208.1"/>
    </source>
</evidence>
<reference evidence="1 2" key="1">
    <citation type="submission" date="2017-06" db="EMBL/GenBank/DDBJ databases">
        <title>Genome sequence of Bacillus sonorensis strain SRCM101395.</title>
        <authorList>
            <person name="Cho S.H."/>
        </authorList>
    </citation>
    <scope>NUCLEOTIDE SEQUENCE [LARGE SCALE GENOMIC DNA]</scope>
    <source>
        <strain evidence="1 2">SRCM101395</strain>
    </source>
</reference>
<evidence type="ECO:0000313" key="2">
    <source>
        <dbReference type="Proteomes" id="UP000196877"/>
    </source>
</evidence>
<accession>A0ABM6LIQ1</accession>
<sequence>MDVFFSYYNTEDALKAHEQYLETLQESQNSDI</sequence>
<protein>
    <submittedName>
        <fullName evidence="1">Uncharacterized protein</fullName>
    </submittedName>
</protein>
<dbReference type="EMBL" id="CP021920">
    <property type="protein sequence ID" value="ASB89208.1"/>
    <property type="molecule type" value="Genomic_DNA"/>
</dbReference>
<keyword evidence="2" id="KW-1185">Reference proteome</keyword>
<proteinExistence type="predicted"/>
<organism evidence="1 2">
    <name type="scientific">Bacillus sonorensis</name>
    <dbReference type="NCBI Taxonomy" id="119858"/>
    <lineage>
        <taxon>Bacteria</taxon>
        <taxon>Bacillati</taxon>
        <taxon>Bacillota</taxon>
        <taxon>Bacilli</taxon>
        <taxon>Bacillales</taxon>
        <taxon>Bacillaceae</taxon>
        <taxon>Bacillus</taxon>
    </lineage>
</organism>